<reference evidence="2" key="1">
    <citation type="journal article" date="2020" name="Nature">
        <title>Giant virus diversity and host interactions through global metagenomics.</title>
        <authorList>
            <person name="Schulz F."/>
            <person name="Roux S."/>
            <person name="Paez-Espino D."/>
            <person name="Jungbluth S."/>
            <person name="Walsh D.A."/>
            <person name="Denef V.J."/>
            <person name="McMahon K.D."/>
            <person name="Konstantinidis K.T."/>
            <person name="Eloe-Fadrosh E.A."/>
            <person name="Kyrpides N.C."/>
            <person name="Woyke T."/>
        </authorList>
    </citation>
    <scope>NUCLEOTIDE SEQUENCE</scope>
    <source>
        <strain evidence="2">GVMAG-M-3300023174-49</strain>
    </source>
</reference>
<organism evidence="2">
    <name type="scientific">viral metagenome</name>
    <dbReference type="NCBI Taxonomy" id="1070528"/>
    <lineage>
        <taxon>unclassified sequences</taxon>
        <taxon>metagenomes</taxon>
        <taxon>organismal metagenomes</taxon>
    </lineage>
</organism>
<accession>A0A6C0DRF2</accession>
<dbReference type="CDD" id="cd06257">
    <property type="entry name" value="DnaJ"/>
    <property type="match status" value="1"/>
</dbReference>
<dbReference type="AlphaFoldDB" id="A0A6C0DRF2"/>
<evidence type="ECO:0000259" key="1">
    <source>
        <dbReference type="PROSITE" id="PS50076"/>
    </source>
</evidence>
<dbReference type="InterPro" id="IPR001623">
    <property type="entry name" value="DnaJ_domain"/>
</dbReference>
<dbReference type="SMART" id="SM00271">
    <property type="entry name" value="DnaJ"/>
    <property type="match status" value="1"/>
</dbReference>
<dbReference type="PROSITE" id="PS50076">
    <property type="entry name" value="DNAJ_2"/>
    <property type="match status" value="1"/>
</dbReference>
<dbReference type="Pfam" id="PF00226">
    <property type="entry name" value="DnaJ"/>
    <property type="match status" value="1"/>
</dbReference>
<sequence length="301" mass="35720">MDYKKACEVLQLSQDFDVDLLKQQYRLNALRHHPDKNKDSSESTQKFQEINEAYSYLLNRKDSDNDIDGDYDYEFNSDDYNGVLFTFLKDMFKQDNFLLASIIHKITDICESKAVDLLLKIDKTILIKVYEFMKLYRDVFYFSEDFYSKLENIMKAKFDNDECIILHPLLDDLLENNLYKMKIENNTYIIPLWYDELVYDHNGYDIYFKCYPILPNNMTIDANNNLHINVSFHIGELLLLDDNGLIDINVGNRTFQINVNQLKIKREQIIVLKKEGITKINNTDIYDISRKADIYLHITLQ</sequence>
<dbReference type="GO" id="GO:0051082">
    <property type="term" value="F:unfolded protein binding"/>
    <property type="evidence" value="ECO:0007669"/>
    <property type="project" value="TreeGrafter"/>
</dbReference>
<dbReference type="InterPro" id="IPR036869">
    <property type="entry name" value="J_dom_sf"/>
</dbReference>
<dbReference type="GO" id="GO:0044183">
    <property type="term" value="F:protein folding chaperone"/>
    <property type="evidence" value="ECO:0007669"/>
    <property type="project" value="TreeGrafter"/>
</dbReference>
<dbReference type="PRINTS" id="PR00625">
    <property type="entry name" value="JDOMAIN"/>
</dbReference>
<proteinExistence type="predicted"/>
<dbReference type="PANTHER" id="PTHR43948">
    <property type="entry name" value="DNAJ HOMOLOG SUBFAMILY B"/>
    <property type="match status" value="1"/>
</dbReference>
<dbReference type="GO" id="GO:0005737">
    <property type="term" value="C:cytoplasm"/>
    <property type="evidence" value="ECO:0007669"/>
    <property type="project" value="TreeGrafter"/>
</dbReference>
<name>A0A6C0DRF2_9ZZZZ</name>
<dbReference type="PANTHER" id="PTHR43948:SF10">
    <property type="entry name" value="MRJ, ISOFORM E"/>
    <property type="match status" value="1"/>
</dbReference>
<evidence type="ECO:0000313" key="2">
    <source>
        <dbReference type="EMBL" id="QHT18994.1"/>
    </source>
</evidence>
<dbReference type="EMBL" id="MN739661">
    <property type="protein sequence ID" value="QHT18994.1"/>
    <property type="molecule type" value="Genomic_DNA"/>
</dbReference>
<protein>
    <recommendedName>
        <fullName evidence="1">J domain-containing protein</fullName>
    </recommendedName>
</protein>
<dbReference type="Gene3D" id="1.10.287.110">
    <property type="entry name" value="DnaJ domain"/>
    <property type="match status" value="1"/>
</dbReference>
<feature type="domain" description="J" evidence="1">
    <location>
        <begin position="5"/>
        <end position="75"/>
    </location>
</feature>
<dbReference type="GO" id="GO:0051087">
    <property type="term" value="F:protein-folding chaperone binding"/>
    <property type="evidence" value="ECO:0007669"/>
    <property type="project" value="TreeGrafter"/>
</dbReference>
<dbReference type="SUPFAM" id="SSF46565">
    <property type="entry name" value="Chaperone J-domain"/>
    <property type="match status" value="1"/>
</dbReference>